<keyword evidence="4 6" id="KW-1133">Transmembrane helix</keyword>
<evidence type="ECO:0000256" key="6">
    <source>
        <dbReference type="SAM" id="Phobius"/>
    </source>
</evidence>
<dbReference type="GO" id="GO:0016020">
    <property type="term" value="C:membrane"/>
    <property type="evidence" value="ECO:0007669"/>
    <property type="project" value="UniProtKB-SubCell"/>
</dbReference>
<evidence type="ECO:0000313" key="8">
    <source>
        <dbReference type="Proteomes" id="UP000051813"/>
    </source>
</evidence>
<dbReference type="InterPro" id="IPR045863">
    <property type="entry name" value="CorA_TM1_TM2"/>
</dbReference>
<dbReference type="PANTHER" id="PTHR47891">
    <property type="entry name" value="TRANSPORTER-RELATED"/>
    <property type="match status" value="1"/>
</dbReference>
<dbReference type="Gene3D" id="1.20.58.340">
    <property type="entry name" value="Magnesium transport protein CorA, transmembrane region"/>
    <property type="match status" value="2"/>
</dbReference>
<keyword evidence="8" id="KW-1185">Reference proteome</keyword>
<dbReference type="Pfam" id="PF01544">
    <property type="entry name" value="CorA"/>
    <property type="match status" value="1"/>
</dbReference>
<dbReference type="Gene3D" id="3.30.460.20">
    <property type="entry name" value="CorA soluble domain-like"/>
    <property type="match status" value="1"/>
</dbReference>
<sequence>MSYAYNIDVTWEERNMIRISPYTHANNQIIAVTDMTAEDRQELKDNYHLNNEFLNYAVDPVERARVEYDELIETWLIVYNVPLSATGDAPRVIHPFSLMVRHNQLFVFVTTDTKFIIEDATMLTDRDQTQGVWDSVFSLLYQVTTDFFDYIQQMNEMRVHVEEHLRHDTSSKQIFQLADLSKNQTYFLTGANSNLVAISQLRLLISRRDKLTLDKRSIERLQDIEVEAHQVQEMLELNVDILDKVSNTYNNLLNNNLNNVMKVLTIYSVVLMIPPIIFGFYGMNTFLPLADKNWGWLFTILITIIPSIWIIFKLKRDRFL</sequence>
<dbReference type="PATRIC" id="fig|1423738.3.peg.1445"/>
<gene>
    <name evidence="7" type="ORF">FC84_GL001430</name>
</gene>
<dbReference type="SUPFAM" id="SSF144083">
    <property type="entry name" value="Magnesium transport protein CorA, transmembrane region"/>
    <property type="match status" value="1"/>
</dbReference>
<name>A0A0R2BIB3_9LACO</name>
<protein>
    <submittedName>
        <fullName evidence="7">Magnesium transporter CorA family protein</fullName>
    </submittedName>
</protein>
<dbReference type="AlphaFoldDB" id="A0A0R2BIB3"/>
<feature type="transmembrane region" description="Helical" evidence="6">
    <location>
        <begin position="294"/>
        <end position="312"/>
    </location>
</feature>
<keyword evidence="5 6" id="KW-0472">Membrane</keyword>
<dbReference type="Proteomes" id="UP000051813">
    <property type="component" value="Unassembled WGS sequence"/>
</dbReference>
<accession>A0A0R2BIB3</accession>
<feature type="transmembrane region" description="Helical" evidence="6">
    <location>
        <begin position="263"/>
        <end position="282"/>
    </location>
</feature>
<dbReference type="CDD" id="cd12827">
    <property type="entry name" value="EcCorA_ZntB-like_u2"/>
    <property type="match status" value="1"/>
</dbReference>
<dbReference type="InterPro" id="IPR002523">
    <property type="entry name" value="MgTranspt_CorA/ZnTranspt_ZntB"/>
</dbReference>
<evidence type="ECO:0000256" key="5">
    <source>
        <dbReference type="ARBA" id="ARBA00023136"/>
    </source>
</evidence>
<comment type="similarity">
    <text evidence="2">Belongs to the CorA metal ion transporter (MIT) (TC 1.A.35) family.</text>
</comment>
<keyword evidence="3 6" id="KW-0812">Transmembrane</keyword>
<evidence type="ECO:0000256" key="4">
    <source>
        <dbReference type="ARBA" id="ARBA00022989"/>
    </source>
</evidence>
<comment type="subcellular location">
    <subcellularLocation>
        <location evidence="1">Membrane</location>
        <topology evidence="1">Multi-pass membrane protein</topology>
    </subcellularLocation>
</comment>
<dbReference type="PANTHER" id="PTHR47891:SF1">
    <property type="entry name" value="CORA-MAGNESIUM AND COBALT TRANSPORTER"/>
    <property type="match status" value="1"/>
</dbReference>
<evidence type="ECO:0000256" key="3">
    <source>
        <dbReference type="ARBA" id="ARBA00022692"/>
    </source>
</evidence>
<reference evidence="7 8" key="1">
    <citation type="journal article" date="2015" name="Genome Announc.">
        <title>Expanding the biotechnology potential of lactobacilli through comparative genomics of 213 strains and associated genera.</title>
        <authorList>
            <person name="Sun Z."/>
            <person name="Harris H.M."/>
            <person name="McCann A."/>
            <person name="Guo C."/>
            <person name="Argimon S."/>
            <person name="Zhang W."/>
            <person name="Yang X."/>
            <person name="Jeffery I.B."/>
            <person name="Cooney J.C."/>
            <person name="Kagawa T.F."/>
            <person name="Liu W."/>
            <person name="Song Y."/>
            <person name="Salvetti E."/>
            <person name="Wrobel A."/>
            <person name="Rasinkangas P."/>
            <person name="Parkhill J."/>
            <person name="Rea M.C."/>
            <person name="O'Sullivan O."/>
            <person name="Ritari J."/>
            <person name="Douillard F.P."/>
            <person name="Paul Ross R."/>
            <person name="Yang R."/>
            <person name="Briner A.E."/>
            <person name="Felis G.E."/>
            <person name="de Vos W.M."/>
            <person name="Barrangou R."/>
            <person name="Klaenhammer T.R."/>
            <person name="Caufield P.W."/>
            <person name="Cui Y."/>
            <person name="Zhang H."/>
            <person name="O'Toole P.W."/>
        </authorList>
    </citation>
    <scope>NUCLEOTIDE SEQUENCE [LARGE SCALE GENOMIC DNA]</scope>
    <source>
        <strain evidence="7 8">DSM 20335</strain>
    </source>
</reference>
<organism evidence="7 8">
    <name type="scientific">Lapidilactobacillus dextrinicus DSM 20335</name>
    <dbReference type="NCBI Taxonomy" id="1423738"/>
    <lineage>
        <taxon>Bacteria</taxon>
        <taxon>Bacillati</taxon>
        <taxon>Bacillota</taxon>
        <taxon>Bacilli</taxon>
        <taxon>Lactobacillales</taxon>
        <taxon>Lactobacillaceae</taxon>
        <taxon>Lapidilactobacillus</taxon>
    </lineage>
</organism>
<proteinExistence type="inferred from homology"/>
<dbReference type="EMBL" id="AYYK01000004">
    <property type="protein sequence ID" value="KRM79256.1"/>
    <property type="molecule type" value="Genomic_DNA"/>
</dbReference>
<dbReference type="GO" id="GO:0046873">
    <property type="term" value="F:metal ion transmembrane transporter activity"/>
    <property type="evidence" value="ECO:0007669"/>
    <property type="project" value="InterPro"/>
</dbReference>
<evidence type="ECO:0000256" key="1">
    <source>
        <dbReference type="ARBA" id="ARBA00004141"/>
    </source>
</evidence>
<evidence type="ECO:0000256" key="2">
    <source>
        <dbReference type="ARBA" id="ARBA00009765"/>
    </source>
</evidence>
<dbReference type="InterPro" id="IPR045861">
    <property type="entry name" value="CorA_cytoplasmic_dom"/>
</dbReference>
<comment type="caution">
    <text evidence="7">The sequence shown here is derived from an EMBL/GenBank/DDBJ whole genome shotgun (WGS) entry which is preliminary data.</text>
</comment>
<dbReference type="InterPro" id="IPR047199">
    <property type="entry name" value="CorA-like"/>
</dbReference>
<dbReference type="SUPFAM" id="SSF143865">
    <property type="entry name" value="CorA soluble domain-like"/>
    <property type="match status" value="1"/>
</dbReference>
<evidence type="ECO:0000313" key="7">
    <source>
        <dbReference type="EMBL" id="KRM79256.1"/>
    </source>
</evidence>